<name>A0A2K3P9K3_TRIPR</name>
<dbReference type="EMBL" id="ASHM01004915">
    <property type="protein sequence ID" value="PNY11944.1"/>
    <property type="molecule type" value="Genomic_DNA"/>
</dbReference>
<comment type="caution">
    <text evidence="2">The sequence shown here is derived from an EMBL/GenBank/DDBJ whole genome shotgun (WGS) entry which is preliminary data.</text>
</comment>
<feature type="compositionally biased region" description="Acidic residues" evidence="1">
    <location>
        <begin position="172"/>
        <end position="182"/>
    </location>
</feature>
<dbReference type="Proteomes" id="UP000236291">
    <property type="component" value="Unassembled WGS sequence"/>
</dbReference>
<evidence type="ECO:0000313" key="2">
    <source>
        <dbReference type="EMBL" id="PNY11944.1"/>
    </source>
</evidence>
<proteinExistence type="predicted"/>
<sequence length="196" mass="21961">MKRECRKLKREQQENGDASNIAATIFQGNEVIFVCDDGHVNLTSQDSCWVMDSGASFQGVALMIAVDLTNLAPSAPLNGDVPNRLWDLVEKKIIRSRDVAFFEDQNIEDIQNRVKLVISIEHPINLDPIPLLDHYGGDEVEDIGDAENEPPIDNDATEEVTDGNRSGNGNEDMIEDYENEEEPQLRRSSRIPKPQT</sequence>
<feature type="compositionally biased region" description="Acidic residues" evidence="1">
    <location>
        <begin position="138"/>
        <end position="161"/>
    </location>
</feature>
<evidence type="ECO:0000313" key="3">
    <source>
        <dbReference type="Proteomes" id="UP000236291"/>
    </source>
</evidence>
<evidence type="ECO:0000256" key="1">
    <source>
        <dbReference type="SAM" id="MobiDB-lite"/>
    </source>
</evidence>
<reference evidence="2 3" key="2">
    <citation type="journal article" date="2017" name="Front. Plant Sci.">
        <title>Gene Classification and Mining of Molecular Markers Useful in Red Clover (Trifolium pratense) Breeding.</title>
        <authorList>
            <person name="Istvanek J."/>
            <person name="Dluhosova J."/>
            <person name="Dluhos P."/>
            <person name="Patkova L."/>
            <person name="Nedelnik J."/>
            <person name="Repkova J."/>
        </authorList>
    </citation>
    <scope>NUCLEOTIDE SEQUENCE [LARGE SCALE GENOMIC DNA]</scope>
    <source>
        <strain evidence="3">cv. Tatra</strain>
        <tissue evidence="2">Young leaves</tissue>
    </source>
</reference>
<organism evidence="2 3">
    <name type="scientific">Trifolium pratense</name>
    <name type="common">Red clover</name>
    <dbReference type="NCBI Taxonomy" id="57577"/>
    <lineage>
        <taxon>Eukaryota</taxon>
        <taxon>Viridiplantae</taxon>
        <taxon>Streptophyta</taxon>
        <taxon>Embryophyta</taxon>
        <taxon>Tracheophyta</taxon>
        <taxon>Spermatophyta</taxon>
        <taxon>Magnoliopsida</taxon>
        <taxon>eudicotyledons</taxon>
        <taxon>Gunneridae</taxon>
        <taxon>Pentapetalae</taxon>
        <taxon>rosids</taxon>
        <taxon>fabids</taxon>
        <taxon>Fabales</taxon>
        <taxon>Fabaceae</taxon>
        <taxon>Papilionoideae</taxon>
        <taxon>50 kb inversion clade</taxon>
        <taxon>NPAAA clade</taxon>
        <taxon>Hologalegina</taxon>
        <taxon>IRL clade</taxon>
        <taxon>Trifolieae</taxon>
        <taxon>Trifolium</taxon>
    </lineage>
</organism>
<gene>
    <name evidence="2" type="ORF">L195_g008564</name>
</gene>
<dbReference type="AlphaFoldDB" id="A0A2K3P9K3"/>
<feature type="region of interest" description="Disordered" evidence="1">
    <location>
        <begin position="136"/>
        <end position="196"/>
    </location>
</feature>
<reference evidence="2 3" key="1">
    <citation type="journal article" date="2014" name="Am. J. Bot.">
        <title>Genome assembly and annotation for red clover (Trifolium pratense; Fabaceae).</title>
        <authorList>
            <person name="Istvanek J."/>
            <person name="Jaros M."/>
            <person name="Krenek A."/>
            <person name="Repkova J."/>
        </authorList>
    </citation>
    <scope>NUCLEOTIDE SEQUENCE [LARGE SCALE GENOMIC DNA]</scope>
    <source>
        <strain evidence="3">cv. Tatra</strain>
        <tissue evidence="2">Young leaves</tissue>
    </source>
</reference>
<accession>A0A2K3P9K3</accession>
<dbReference type="ExpressionAtlas" id="A0A2K3P9K3">
    <property type="expression patterns" value="baseline"/>
</dbReference>
<protein>
    <submittedName>
        <fullName evidence="2">Uncharacterized protein</fullName>
    </submittedName>
</protein>